<dbReference type="Gene3D" id="3.90.226.10">
    <property type="entry name" value="2-enoyl-CoA Hydratase, Chain A, domain 1"/>
    <property type="match status" value="1"/>
</dbReference>
<evidence type="ECO:0000256" key="2">
    <source>
        <dbReference type="RuleBase" id="RU003707"/>
    </source>
</evidence>
<dbReference type="GO" id="GO:0003824">
    <property type="term" value="F:catalytic activity"/>
    <property type="evidence" value="ECO:0007669"/>
    <property type="project" value="InterPro"/>
</dbReference>
<dbReference type="Pfam" id="PF00378">
    <property type="entry name" value="ECH_1"/>
    <property type="match status" value="1"/>
</dbReference>
<dbReference type="OrthoDB" id="9775794at2"/>
<proteinExistence type="inferred from homology"/>
<dbReference type="eggNOG" id="COG1024">
    <property type="taxonomic scope" value="Bacteria"/>
</dbReference>
<evidence type="ECO:0000256" key="1">
    <source>
        <dbReference type="ARBA" id="ARBA00005254"/>
    </source>
</evidence>
<dbReference type="CDD" id="cd06558">
    <property type="entry name" value="crotonase-like"/>
    <property type="match status" value="1"/>
</dbReference>
<dbReference type="PANTHER" id="PTHR11941">
    <property type="entry name" value="ENOYL-COA HYDRATASE-RELATED"/>
    <property type="match status" value="1"/>
</dbReference>
<gene>
    <name evidence="3" type="primary">pksI</name>
    <name evidence="3" type="ORF">GKIL_1825</name>
</gene>
<protein>
    <submittedName>
        <fullName evidence="3">Polyketide biosynthesis enoyl-CoA hydratase</fullName>
    </submittedName>
</protein>
<dbReference type="HOGENOM" id="CLU_009834_7_2_3"/>
<organism evidence="3 4">
    <name type="scientific">Gloeobacter kilaueensis (strain ATCC BAA-2537 / CCAP 1431/1 / ULC 316 / JS1)</name>
    <dbReference type="NCBI Taxonomy" id="1183438"/>
    <lineage>
        <taxon>Bacteria</taxon>
        <taxon>Bacillati</taxon>
        <taxon>Cyanobacteriota</taxon>
        <taxon>Cyanophyceae</taxon>
        <taxon>Gloeobacterales</taxon>
        <taxon>Gloeobacteraceae</taxon>
        <taxon>Gloeobacter</taxon>
    </lineage>
</organism>
<keyword evidence="4" id="KW-1185">Reference proteome</keyword>
<dbReference type="KEGG" id="glj:GKIL_1825"/>
<dbReference type="NCBIfam" id="NF005496">
    <property type="entry name" value="PRK07110.1"/>
    <property type="match status" value="1"/>
</dbReference>
<dbReference type="PANTHER" id="PTHR11941:SF54">
    <property type="entry name" value="ENOYL-COA HYDRATASE, MITOCHONDRIAL"/>
    <property type="match status" value="1"/>
</dbReference>
<dbReference type="InterPro" id="IPR029045">
    <property type="entry name" value="ClpP/crotonase-like_dom_sf"/>
</dbReference>
<dbReference type="EMBL" id="CP003587">
    <property type="protein sequence ID" value="AGY58071.1"/>
    <property type="molecule type" value="Genomic_DNA"/>
</dbReference>
<dbReference type="InterPro" id="IPR018376">
    <property type="entry name" value="Enoyl-CoA_hyd/isom_CS"/>
</dbReference>
<evidence type="ECO:0000313" key="3">
    <source>
        <dbReference type="EMBL" id="AGY58071.1"/>
    </source>
</evidence>
<dbReference type="Proteomes" id="UP000017396">
    <property type="component" value="Chromosome"/>
</dbReference>
<dbReference type="Gene3D" id="6.20.390.20">
    <property type="match status" value="1"/>
</dbReference>
<evidence type="ECO:0000313" key="4">
    <source>
        <dbReference type="Proteomes" id="UP000017396"/>
    </source>
</evidence>
<name>U5QGL4_GLOK1</name>
<sequence length="255" mass="27857">MSDLLRISCLEEGIYRLQMDDPAAQNRLGHELAAQLCTALADLAQEPALRVLLLAGRADVFSAGGSLEVLEQLASRQMEERELFALPDRLLHFPMPVIAVLEGHAVGGGLVLALCCDLLVAASECRYGFNFTELGFTPGMGATTLLPLLVPSTLAAEMLLTARLFRGSELAARGLFNAVVPAAAVPDAALDLARRIALKPRHVLELLKETLALPRRQALQEAMVREQWMQRLCFNHPDTHRHIQENYLPASPPAQ</sequence>
<comment type="similarity">
    <text evidence="1 2">Belongs to the enoyl-CoA hydratase/isomerase family.</text>
</comment>
<dbReference type="AlphaFoldDB" id="U5QGL4"/>
<dbReference type="InterPro" id="IPR001753">
    <property type="entry name" value="Enoyl-CoA_hydra/iso"/>
</dbReference>
<dbReference type="GO" id="GO:0006635">
    <property type="term" value="P:fatty acid beta-oxidation"/>
    <property type="evidence" value="ECO:0007669"/>
    <property type="project" value="TreeGrafter"/>
</dbReference>
<dbReference type="RefSeq" id="WP_023173195.1">
    <property type="nucleotide sequence ID" value="NC_022600.1"/>
</dbReference>
<reference evidence="3 4" key="1">
    <citation type="journal article" date="2013" name="PLoS ONE">
        <title>Cultivation and Complete Genome Sequencing of Gloeobacter kilaueensis sp. nov., from a Lava Cave in Kilauea Caldera, Hawai'i.</title>
        <authorList>
            <person name="Saw J.H."/>
            <person name="Schatz M."/>
            <person name="Brown M.V."/>
            <person name="Kunkel D.D."/>
            <person name="Foster J.S."/>
            <person name="Shick H."/>
            <person name="Christensen S."/>
            <person name="Hou S."/>
            <person name="Wan X."/>
            <person name="Donachie S.P."/>
        </authorList>
    </citation>
    <scope>NUCLEOTIDE SEQUENCE [LARGE SCALE GENOMIC DNA]</scope>
    <source>
        <strain evidence="4">JS</strain>
    </source>
</reference>
<accession>U5QGL4</accession>
<dbReference type="PROSITE" id="PS00166">
    <property type="entry name" value="ENOYL_COA_HYDRATASE"/>
    <property type="match status" value="1"/>
</dbReference>
<dbReference type="STRING" id="1183438.GKIL_1825"/>
<dbReference type="SUPFAM" id="SSF52096">
    <property type="entry name" value="ClpP/crotonase"/>
    <property type="match status" value="1"/>
</dbReference>